<proteinExistence type="predicted"/>
<dbReference type="AlphaFoldDB" id="E4RSU9"/>
<accession>E4RSU9</accession>
<feature type="domain" description="Integrase catalytic" evidence="1">
    <location>
        <begin position="99"/>
        <end position="270"/>
    </location>
</feature>
<dbReference type="KEGG" id="lby:Lbys_2228"/>
<reference evidence="2 4" key="2">
    <citation type="journal article" date="2011" name="Stand. Genomic Sci.">
        <title>Complete genome sequence of Leadbetterella byssophila type strain (4M15).</title>
        <authorList>
            <person name="Abt B."/>
            <person name="Teshima H."/>
            <person name="Lucas S."/>
            <person name="Lapidus A."/>
            <person name="Del Rio T.G."/>
            <person name="Nolan M."/>
            <person name="Tice H."/>
            <person name="Cheng J.F."/>
            <person name="Pitluck S."/>
            <person name="Liolios K."/>
            <person name="Pagani I."/>
            <person name="Ivanova N."/>
            <person name="Mavromatis K."/>
            <person name="Pati A."/>
            <person name="Tapia R."/>
            <person name="Han C."/>
            <person name="Goodwin L."/>
            <person name="Chen A."/>
            <person name="Palaniappan K."/>
            <person name="Land M."/>
            <person name="Hauser L."/>
            <person name="Chang Y.J."/>
            <person name="Jeffries C.D."/>
            <person name="Rohde M."/>
            <person name="Goker M."/>
            <person name="Tindall B.J."/>
            <person name="Detter J.C."/>
            <person name="Woyke T."/>
            <person name="Bristow J."/>
            <person name="Eisen J.A."/>
            <person name="Markowitz V."/>
            <person name="Hugenholtz P."/>
            <person name="Klenk H.P."/>
            <person name="Kyrpides N.C."/>
        </authorList>
    </citation>
    <scope>NUCLEOTIDE SEQUENCE [LARGE SCALE GENOMIC DNA]</scope>
    <source>
        <strain evidence="2">DSM 17132</strain>
        <strain evidence="4">DSM 17132 / JCM 16389 / KACC 11308 / NBRC 106382 / 4M15</strain>
    </source>
</reference>
<organism evidence="2 4">
    <name type="scientific">Leadbetterella byssophila (strain DSM 17132 / JCM 16389 / KACC 11308 / NBRC 106382 / 4M15)</name>
    <dbReference type="NCBI Taxonomy" id="649349"/>
    <lineage>
        <taxon>Bacteria</taxon>
        <taxon>Pseudomonadati</taxon>
        <taxon>Bacteroidota</taxon>
        <taxon>Cytophagia</taxon>
        <taxon>Cytophagales</taxon>
        <taxon>Leadbetterellaceae</taxon>
        <taxon>Leadbetterella</taxon>
    </lineage>
</organism>
<dbReference type="InterPro" id="IPR036397">
    <property type="entry name" value="RNaseH_sf"/>
</dbReference>
<dbReference type="Pfam" id="PF13276">
    <property type="entry name" value="HTH_21"/>
    <property type="match status" value="1"/>
</dbReference>
<dbReference type="PANTHER" id="PTHR46889:SF7">
    <property type="entry name" value="TRANSPOSASE FOR INSERTION SEQUENCE ELEMENT IS904"/>
    <property type="match status" value="1"/>
</dbReference>
<dbReference type="STRING" id="649349.Lbys_1063"/>
<dbReference type="RefSeq" id="WP_013407839.1">
    <property type="nucleotide sequence ID" value="NC_014655.1"/>
</dbReference>
<dbReference type="InterPro" id="IPR025948">
    <property type="entry name" value="HTH-like_dom"/>
</dbReference>
<dbReference type="OrthoDB" id="936265at2"/>
<dbReference type="Proteomes" id="UP000007435">
    <property type="component" value="Chromosome"/>
</dbReference>
<gene>
    <name evidence="2" type="ordered locus">Lbys_1063</name>
    <name evidence="3" type="ordered locus">Lbys_2228</name>
</gene>
<dbReference type="InterPro" id="IPR048020">
    <property type="entry name" value="Transpos_IS3"/>
</dbReference>
<evidence type="ECO:0000259" key="1">
    <source>
        <dbReference type="PROSITE" id="PS50994"/>
    </source>
</evidence>
<dbReference type="Pfam" id="PF00665">
    <property type="entry name" value="rve"/>
    <property type="match status" value="1"/>
</dbReference>
<dbReference type="Gene3D" id="3.30.420.10">
    <property type="entry name" value="Ribonuclease H-like superfamily/Ribonuclease H"/>
    <property type="match status" value="1"/>
</dbReference>
<dbReference type="NCBIfam" id="NF033516">
    <property type="entry name" value="transpos_IS3"/>
    <property type="match status" value="1"/>
</dbReference>
<reference key="1">
    <citation type="submission" date="2010-11" db="EMBL/GenBank/DDBJ databases">
        <title>The complete genome of Leadbetterella byssophila DSM 17132.</title>
        <authorList>
            <consortium name="US DOE Joint Genome Institute (JGI-PGF)"/>
            <person name="Lucas S."/>
            <person name="Copeland A."/>
            <person name="Lapidus A."/>
            <person name="Glavina del Rio T."/>
            <person name="Dalin E."/>
            <person name="Tice H."/>
            <person name="Bruce D."/>
            <person name="Goodwin L."/>
            <person name="Pitluck S."/>
            <person name="Kyrpides N."/>
            <person name="Mavromatis K."/>
            <person name="Ivanova N."/>
            <person name="Teshima H."/>
            <person name="Brettin T."/>
            <person name="Detter J.C."/>
            <person name="Han C."/>
            <person name="Tapia R."/>
            <person name="Land M."/>
            <person name="Hauser L."/>
            <person name="Markowitz V."/>
            <person name="Cheng J.-F."/>
            <person name="Hugenholtz P."/>
            <person name="Woyke T."/>
            <person name="Wu D."/>
            <person name="Tindall B."/>
            <person name="Pomrenke H.G."/>
            <person name="Brambilla E."/>
            <person name="Klenk H.-P."/>
            <person name="Eisen J.A."/>
        </authorList>
    </citation>
    <scope>NUCLEOTIDE SEQUENCE [LARGE SCALE GENOMIC DNA]</scope>
    <source>
        <strain>DSM 17132</strain>
    </source>
</reference>
<dbReference type="HOGENOM" id="CLU_027402_4_1_10"/>
<dbReference type="PROSITE" id="PS50994">
    <property type="entry name" value="INTEGRASE"/>
    <property type="match status" value="1"/>
</dbReference>
<dbReference type="EMBL" id="CP002305">
    <property type="protein sequence ID" value="ADQ17913.1"/>
    <property type="molecule type" value="Genomic_DNA"/>
</dbReference>
<evidence type="ECO:0000313" key="2">
    <source>
        <dbReference type="EMBL" id="ADQ16788.1"/>
    </source>
</evidence>
<dbReference type="eggNOG" id="COG2801">
    <property type="taxonomic scope" value="Bacteria"/>
</dbReference>
<evidence type="ECO:0000313" key="4">
    <source>
        <dbReference type="Proteomes" id="UP000007435"/>
    </source>
</evidence>
<dbReference type="GO" id="GO:0003676">
    <property type="term" value="F:nucleic acid binding"/>
    <property type="evidence" value="ECO:0007669"/>
    <property type="project" value="InterPro"/>
</dbReference>
<protein>
    <submittedName>
        <fullName evidence="2">Integrase catalytic region</fullName>
    </submittedName>
</protein>
<name>E4RSU9_LEAB4</name>
<sequence>MIEGTNKLLGISKQCSLLGIHRSGLYYRPVAEREEDLQLMLEIDKIYLKYPFMGSRRVVDQLTKLGFQVNRKRVQRLRRLMRLETFYPKPNTSKADPAKYKYPYLLKNLKIEKINQAWAVDITSVPMKTGFMYLVAIIDLYSRYVVNWSIGNTMDAQWVGNCLSEAFDKHGVPQIINSDQGSQFTSEVYLDLLKEKGVAISMDGKGRAVDNIFIERLWRSVKWEYVYLNPEIDGVALFKGLTQWFKFYNHERNHQGIDMEIPAERFNLVA</sequence>
<dbReference type="InterPro" id="IPR050900">
    <property type="entry name" value="Transposase_IS3/IS150/IS904"/>
</dbReference>
<dbReference type="GO" id="GO:0015074">
    <property type="term" value="P:DNA integration"/>
    <property type="evidence" value="ECO:0007669"/>
    <property type="project" value="InterPro"/>
</dbReference>
<dbReference type="InterPro" id="IPR012337">
    <property type="entry name" value="RNaseH-like_sf"/>
</dbReference>
<dbReference type="PANTHER" id="PTHR46889">
    <property type="entry name" value="TRANSPOSASE INSF FOR INSERTION SEQUENCE IS3B-RELATED"/>
    <property type="match status" value="1"/>
</dbReference>
<dbReference type="SUPFAM" id="SSF53098">
    <property type="entry name" value="Ribonuclease H-like"/>
    <property type="match status" value="1"/>
</dbReference>
<dbReference type="InterPro" id="IPR001584">
    <property type="entry name" value="Integrase_cat-core"/>
</dbReference>
<dbReference type="KEGG" id="lby:Lbys_1063"/>
<keyword evidence="4" id="KW-1185">Reference proteome</keyword>
<dbReference type="EMBL" id="CP002305">
    <property type="protein sequence ID" value="ADQ16788.1"/>
    <property type="molecule type" value="Genomic_DNA"/>
</dbReference>
<evidence type="ECO:0000313" key="3">
    <source>
        <dbReference type="EMBL" id="ADQ17913.1"/>
    </source>
</evidence>